<organism evidence="12 13">
    <name type="scientific">Nostoc minutum NIES-26</name>
    <dbReference type="NCBI Taxonomy" id="1844469"/>
    <lineage>
        <taxon>Bacteria</taxon>
        <taxon>Bacillati</taxon>
        <taxon>Cyanobacteriota</taxon>
        <taxon>Cyanophyceae</taxon>
        <taxon>Nostocales</taxon>
        <taxon>Nostocaceae</taxon>
        <taxon>Nostoc</taxon>
    </lineage>
</organism>
<comment type="catalytic activity">
    <reaction evidence="8 10">
        <text>dITP + H2O = dIMP + diphosphate + H(+)</text>
        <dbReference type="Rhea" id="RHEA:28342"/>
        <dbReference type="ChEBI" id="CHEBI:15377"/>
        <dbReference type="ChEBI" id="CHEBI:15378"/>
        <dbReference type="ChEBI" id="CHEBI:33019"/>
        <dbReference type="ChEBI" id="CHEBI:61194"/>
        <dbReference type="ChEBI" id="CHEBI:61382"/>
        <dbReference type="EC" id="3.6.1.66"/>
    </reaction>
</comment>
<dbReference type="FunFam" id="3.90.950.10:FF:000001">
    <property type="entry name" value="dITP/XTP pyrophosphatase"/>
    <property type="match status" value="1"/>
</dbReference>
<evidence type="ECO:0000256" key="8">
    <source>
        <dbReference type="ARBA" id="ARBA00051875"/>
    </source>
</evidence>
<dbReference type="GO" id="GO:0009146">
    <property type="term" value="P:purine nucleoside triphosphate catabolic process"/>
    <property type="evidence" value="ECO:0007669"/>
    <property type="project" value="UniProtKB-UniRule"/>
</dbReference>
<reference evidence="12" key="1">
    <citation type="submission" date="2016-04" db="EMBL/GenBank/DDBJ databases">
        <authorList>
            <person name="Tabuchi Yagui T.R."/>
        </authorList>
    </citation>
    <scope>NUCLEOTIDE SEQUENCE [LARGE SCALE GENOMIC DNA]</scope>
    <source>
        <strain evidence="12">NIES-26</strain>
    </source>
</reference>
<dbReference type="CDD" id="cd00515">
    <property type="entry name" value="HAM1"/>
    <property type="match status" value="1"/>
</dbReference>
<comment type="subunit">
    <text evidence="2 10">Homodimer.</text>
</comment>
<gene>
    <name evidence="12" type="ORF">A6770_34300</name>
</gene>
<evidence type="ECO:0000256" key="4">
    <source>
        <dbReference type="ARBA" id="ARBA00022741"/>
    </source>
</evidence>
<feature type="binding site" evidence="10">
    <location>
        <position position="69"/>
    </location>
    <ligand>
        <name>substrate</name>
    </ligand>
</feature>
<dbReference type="Proteomes" id="UP000252107">
    <property type="component" value="Unassembled WGS sequence"/>
</dbReference>
<comment type="catalytic activity">
    <reaction evidence="9 10">
        <text>XTP + H2O = XMP + diphosphate + H(+)</text>
        <dbReference type="Rhea" id="RHEA:28610"/>
        <dbReference type="ChEBI" id="CHEBI:15377"/>
        <dbReference type="ChEBI" id="CHEBI:15378"/>
        <dbReference type="ChEBI" id="CHEBI:33019"/>
        <dbReference type="ChEBI" id="CHEBI:57464"/>
        <dbReference type="ChEBI" id="CHEBI:61314"/>
        <dbReference type="EC" id="3.6.1.66"/>
    </reaction>
</comment>
<accession>A0A367PZI1</accession>
<dbReference type="InterPro" id="IPR029001">
    <property type="entry name" value="ITPase-like_fam"/>
</dbReference>
<evidence type="ECO:0000313" key="13">
    <source>
        <dbReference type="Proteomes" id="UP000252107"/>
    </source>
</evidence>
<comment type="function">
    <text evidence="10">Pyrophosphatase that catalyzes the hydrolysis of nucleoside triphosphates to their monophosphate derivatives, with a high preference for the non-canonical purine nucleotides XTP (xanthosine triphosphate), dITP (deoxyinosine triphosphate) and ITP. Seems to function as a house-cleaning enzyme that removes non-canonical purine nucleotides from the nucleotide pool, thus preventing their incorporation into DNA/RNA and avoiding chromosomal lesions.</text>
</comment>
<dbReference type="Pfam" id="PF01725">
    <property type="entry name" value="Ham1p_like"/>
    <property type="match status" value="1"/>
</dbReference>
<dbReference type="GO" id="GO:0009117">
    <property type="term" value="P:nucleotide metabolic process"/>
    <property type="evidence" value="ECO:0007669"/>
    <property type="project" value="UniProtKB-KW"/>
</dbReference>
<dbReference type="SUPFAM" id="SSF52972">
    <property type="entry name" value="ITPase-like"/>
    <property type="match status" value="1"/>
</dbReference>
<keyword evidence="7 10" id="KW-0546">Nucleotide metabolism</keyword>
<evidence type="ECO:0000256" key="9">
    <source>
        <dbReference type="ARBA" id="ARBA00052017"/>
    </source>
</evidence>
<comment type="cofactor">
    <cofactor evidence="10">
        <name>Mg(2+)</name>
        <dbReference type="ChEBI" id="CHEBI:18420"/>
    </cofactor>
    <text evidence="10">Binds 1 Mg(2+) ion per subunit.</text>
</comment>
<comment type="catalytic activity">
    <reaction evidence="10">
        <text>ITP + H2O = IMP + diphosphate + H(+)</text>
        <dbReference type="Rhea" id="RHEA:29399"/>
        <dbReference type="ChEBI" id="CHEBI:15377"/>
        <dbReference type="ChEBI" id="CHEBI:15378"/>
        <dbReference type="ChEBI" id="CHEBI:33019"/>
        <dbReference type="ChEBI" id="CHEBI:58053"/>
        <dbReference type="ChEBI" id="CHEBI:61402"/>
        <dbReference type="EC" id="3.6.1.66"/>
    </reaction>
</comment>
<feature type="binding site" evidence="10">
    <location>
        <begin position="147"/>
        <end position="150"/>
    </location>
    <ligand>
        <name>substrate</name>
    </ligand>
</feature>
<dbReference type="InterPro" id="IPR020922">
    <property type="entry name" value="dITP/XTP_pyrophosphatase"/>
</dbReference>
<feature type="binding site" evidence="10">
    <location>
        <position position="170"/>
    </location>
    <ligand>
        <name>substrate</name>
    </ligand>
</feature>
<feature type="binding site" evidence="10">
    <location>
        <position position="68"/>
    </location>
    <ligand>
        <name>Mg(2+)</name>
        <dbReference type="ChEBI" id="CHEBI:18420"/>
    </ligand>
</feature>
<evidence type="ECO:0000313" key="12">
    <source>
        <dbReference type="EMBL" id="RCJ17316.1"/>
    </source>
</evidence>
<dbReference type="NCBIfam" id="TIGR00042">
    <property type="entry name" value="RdgB/HAM1 family non-canonical purine NTP pyrophosphatase"/>
    <property type="match status" value="1"/>
</dbReference>
<dbReference type="HAMAP" id="MF_01405">
    <property type="entry name" value="Non_canon_purine_NTPase"/>
    <property type="match status" value="1"/>
</dbReference>
<keyword evidence="4 10" id="KW-0547">Nucleotide-binding</keyword>
<comment type="similarity">
    <text evidence="1 10 11">Belongs to the HAM1 NTPase family.</text>
</comment>
<proteinExistence type="inferred from homology"/>
<feature type="binding site" evidence="10">
    <location>
        <begin position="9"/>
        <end position="14"/>
    </location>
    <ligand>
        <name>substrate</name>
    </ligand>
</feature>
<evidence type="ECO:0000256" key="11">
    <source>
        <dbReference type="RuleBase" id="RU003781"/>
    </source>
</evidence>
<keyword evidence="3 10" id="KW-0479">Metal-binding</keyword>
<dbReference type="EMBL" id="LXQD01000359">
    <property type="protein sequence ID" value="RCJ17316.1"/>
    <property type="molecule type" value="Genomic_DNA"/>
</dbReference>
<dbReference type="GO" id="GO:0046872">
    <property type="term" value="F:metal ion binding"/>
    <property type="evidence" value="ECO:0007669"/>
    <property type="project" value="UniProtKB-KW"/>
</dbReference>
<dbReference type="PANTHER" id="PTHR11067">
    <property type="entry name" value="INOSINE TRIPHOSPHATE PYROPHOSPHATASE/HAM1 PROTEIN"/>
    <property type="match status" value="1"/>
</dbReference>
<dbReference type="GO" id="GO:0036222">
    <property type="term" value="F:XTP diphosphatase activity"/>
    <property type="evidence" value="ECO:0007669"/>
    <property type="project" value="UniProtKB-UniRule"/>
</dbReference>
<keyword evidence="13" id="KW-1185">Reference proteome</keyword>
<keyword evidence="6 10" id="KW-0460">Magnesium</keyword>
<keyword evidence="5 10" id="KW-0378">Hydrolase</keyword>
<evidence type="ECO:0000256" key="3">
    <source>
        <dbReference type="ARBA" id="ARBA00022723"/>
    </source>
</evidence>
<evidence type="ECO:0000256" key="6">
    <source>
        <dbReference type="ARBA" id="ARBA00022842"/>
    </source>
</evidence>
<dbReference type="GO" id="GO:0000166">
    <property type="term" value="F:nucleotide binding"/>
    <property type="evidence" value="ECO:0007669"/>
    <property type="project" value="UniProtKB-KW"/>
</dbReference>
<name>A0A367PZI1_9NOSO</name>
<evidence type="ECO:0000256" key="10">
    <source>
        <dbReference type="HAMAP-Rule" id="MF_01405"/>
    </source>
</evidence>
<evidence type="ECO:0000256" key="7">
    <source>
        <dbReference type="ARBA" id="ARBA00023080"/>
    </source>
</evidence>
<protein>
    <recommendedName>
        <fullName evidence="10">dITP/XTP pyrophosphatase</fullName>
        <ecNumber evidence="10">3.6.1.66</ecNumber>
    </recommendedName>
    <alternativeName>
        <fullName evidence="10">Non-canonical purine NTP pyrophosphatase</fullName>
    </alternativeName>
    <alternativeName>
        <fullName evidence="10">Non-standard purine NTP pyrophosphatase</fullName>
    </alternativeName>
    <alternativeName>
        <fullName evidence="10">Nucleoside-triphosphate diphosphatase</fullName>
    </alternativeName>
    <alternativeName>
        <fullName evidence="10">Nucleoside-triphosphate pyrophosphatase</fullName>
        <shortName evidence="10">NTPase</shortName>
    </alternativeName>
</protein>
<dbReference type="Gene3D" id="3.90.950.10">
    <property type="match status" value="1"/>
</dbReference>
<feature type="binding site" evidence="10">
    <location>
        <position position="39"/>
    </location>
    <ligand>
        <name>Mg(2+)</name>
        <dbReference type="ChEBI" id="CHEBI:18420"/>
    </ligand>
</feature>
<dbReference type="GO" id="GO:0017111">
    <property type="term" value="F:ribonucleoside triphosphate phosphatase activity"/>
    <property type="evidence" value="ECO:0007669"/>
    <property type="project" value="InterPro"/>
</dbReference>
<dbReference type="GO" id="GO:0005829">
    <property type="term" value="C:cytosol"/>
    <property type="evidence" value="ECO:0007669"/>
    <property type="project" value="TreeGrafter"/>
</dbReference>
<dbReference type="EC" id="3.6.1.66" evidence="10"/>
<comment type="caution">
    <text evidence="12">The sequence shown here is derived from an EMBL/GenBank/DDBJ whole genome shotgun (WGS) entry which is preliminary data.</text>
</comment>
<feature type="active site" description="Proton acceptor" evidence="10">
    <location>
        <position position="68"/>
    </location>
</feature>
<sequence length="191" mass="20810">MTKILVVATSNPGKLREMQAYLENSGWELTLKPEELEIEETGDTFAANACLKASQIAQVTGNWAIADDSGLQVDALNGVPGVYSARYGKTDSERIARLLKELGNADNRQAQFVCVVAIARPDGTIALQSEGICRGEILHEPRGNGGFGYDPIFYVPEKQLTFAEMTPQLKRSISHRGQAFTALLPQLNKVS</sequence>
<evidence type="ECO:0000256" key="5">
    <source>
        <dbReference type="ARBA" id="ARBA00022801"/>
    </source>
</evidence>
<dbReference type="InterPro" id="IPR002637">
    <property type="entry name" value="RdgB/HAM1"/>
</dbReference>
<evidence type="ECO:0000256" key="2">
    <source>
        <dbReference type="ARBA" id="ARBA00011738"/>
    </source>
</evidence>
<dbReference type="GO" id="GO:0036220">
    <property type="term" value="F:ITP diphosphatase activity"/>
    <property type="evidence" value="ECO:0007669"/>
    <property type="project" value="UniProtKB-UniRule"/>
</dbReference>
<dbReference type="AlphaFoldDB" id="A0A367PZI1"/>
<dbReference type="GO" id="GO:0035870">
    <property type="term" value="F:dITP diphosphatase activity"/>
    <property type="evidence" value="ECO:0007669"/>
    <property type="project" value="UniProtKB-UniRule"/>
</dbReference>
<evidence type="ECO:0000256" key="1">
    <source>
        <dbReference type="ARBA" id="ARBA00008023"/>
    </source>
</evidence>
<dbReference type="PANTHER" id="PTHR11067:SF9">
    <property type="entry name" value="INOSINE TRIPHOSPHATE PYROPHOSPHATASE"/>
    <property type="match status" value="1"/>
</dbReference>
<feature type="binding site" evidence="10">
    <location>
        <begin position="175"/>
        <end position="176"/>
    </location>
    <ligand>
        <name>substrate</name>
    </ligand>
</feature>